<evidence type="ECO:0000256" key="1">
    <source>
        <dbReference type="SAM" id="Phobius"/>
    </source>
</evidence>
<feature type="transmembrane region" description="Helical" evidence="1">
    <location>
        <begin position="42"/>
        <end position="62"/>
    </location>
</feature>
<gene>
    <name evidence="2" type="ORF">A3F15_02545</name>
</gene>
<name>A0A1G2RGJ9_9BACT</name>
<evidence type="ECO:0000313" key="3">
    <source>
        <dbReference type="Proteomes" id="UP000177078"/>
    </source>
</evidence>
<accession>A0A1G2RGJ9</accession>
<proteinExistence type="predicted"/>
<dbReference type="STRING" id="1802457.A3F15_02545"/>
<evidence type="ECO:0000313" key="2">
    <source>
        <dbReference type="EMBL" id="OHA71412.1"/>
    </source>
</evidence>
<sequence>MIETAHKEVILMDNQIAGVVAVFVAMVTIAVHCSFSDKWAKIAGFIQKVVTVAAIVWLLLLIDRSNIYLFLTNR</sequence>
<protein>
    <submittedName>
        <fullName evidence="2">Uncharacterized protein</fullName>
    </submittedName>
</protein>
<dbReference type="AlphaFoldDB" id="A0A1G2RGJ9"/>
<feature type="transmembrane region" description="Helical" evidence="1">
    <location>
        <begin position="16"/>
        <end position="35"/>
    </location>
</feature>
<dbReference type="EMBL" id="MHUC01000001">
    <property type="protein sequence ID" value="OHA71412.1"/>
    <property type="molecule type" value="Genomic_DNA"/>
</dbReference>
<reference evidence="2 3" key="1">
    <citation type="journal article" date="2016" name="Nat. Commun.">
        <title>Thousands of microbial genomes shed light on interconnected biogeochemical processes in an aquifer system.</title>
        <authorList>
            <person name="Anantharaman K."/>
            <person name="Brown C.T."/>
            <person name="Hug L.A."/>
            <person name="Sharon I."/>
            <person name="Castelle C.J."/>
            <person name="Probst A.J."/>
            <person name="Thomas B.C."/>
            <person name="Singh A."/>
            <person name="Wilkins M.J."/>
            <person name="Karaoz U."/>
            <person name="Brodie E.L."/>
            <person name="Williams K.H."/>
            <person name="Hubbard S.S."/>
            <person name="Banfield J.F."/>
        </authorList>
    </citation>
    <scope>NUCLEOTIDE SEQUENCE [LARGE SCALE GENOMIC DNA]</scope>
</reference>
<keyword evidence="1" id="KW-1133">Transmembrane helix</keyword>
<comment type="caution">
    <text evidence="2">The sequence shown here is derived from an EMBL/GenBank/DDBJ whole genome shotgun (WGS) entry which is preliminary data.</text>
</comment>
<dbReference type="Proteomes" id="UP000177078">
    <property type="component" value="Unassembled WGS sequence"/>
</dbReference>
<keyword evidence="1" id="KW-0812">Transmembrane</keyword>
<keyword evidence="1" id="KW-0472">Membrane</keyword>
<organism evidence="2 3">
    <name type="scientific">Candidatus Wildermuthbacteria bacterium RIFCSPHIGHO2_12_FULL_40_12</name>
    <dbReference type="NCBI Taxonomy" id="1802457"/>
    <lineage>
        <taxon>Bacteria</taxon>
        <taxon>Candidatus Wildermuthiibacteriota</taxon>
    </lineage>
</organism>